<dbReference type="Gene3D" id="2.102.10.10">
    <property type="entry name" value="Rieske [2Fe-2S] iron-sulphur domain"/>
    <property type="match status" value="1"/>
</dbReference>
<dbReference type="SUPFAM" id="SSF50022">
    <property type="entry name" value="ISP domain"/>
    <property type="match status" value="1"/>
</dbReference>
<dbReference type="GO" id="GO:0005506">
    <property type="term" value="F:iron ion binding"/>
    <property type="evidence" value="ECO:0007669"/>
    <property type="project" value="InterPro"/>
</dbReference>
<proteinExistence type="predicted"/>
<dbReference type="GO" id="GO:0051537">
    <property type="term" value="F:2 iron, 2 sulfur cluster binding"/>
    <property type="evidence" value="ECO:0007669"/>
    <property type="project" value="UniProtKB-KW"/>
</dbReference>
<keyword evidence="2" id="KW-0479">Metal-binding</keyword>
<dbReference type="InterPro" id="IPR050584">
    <property type="entry name" value="Cholesterol_7-desaturase"/>
</dbReference>
<dbReference type="InterPro" id="IPR015881">
    <property type="entry name" value="ARHD_Rieske_2Fe_2S"/>
</dbReference>
<dbReference type="Pfam" id="PF00355">
    <property type="entry name" value="Rieske"/>
    <property type="match status" value="1"/>
</dbReference>
<dbReference type="PROSITE" id="PS00570">
    <property type="entry name" value="RING_HYDROXYL_ALPHA"/>
    <property type="match status" value="1"/>
</dbReference>
<dbReference type="GO" id="GO:0016491">
    <property type="term" value="F:oxidoreductase activity"/>
    <property type="evidence" value="ECO:0007669"/>
    <property type="project" value="UniProtKB-KW"/>
</dbReference>
<protein>
    <submittedName>
        <fullName evidence="7">Rieske (2Fe-2S) protein</fullName>
    </submittedName>
</protein>
<keyword evidence="4" id="KW-0408">Iron</keyword>
<reference evidence="7" key="1">
    <citation type="submission" date="2020-07" db="EMBL/GenBank/DDBJ databases">
        <title>Huge and variable diversity of episymbiotic CPR bacteria and DPANN archaea in groundwater ecosystems.</title>
        <authorList>
            <person name="He C.Y."/>
            <person name="Keren R."/>
            <person name="Whittaker M."/>
            <person name="Farag I.F."/>
            <person name="Doudna J."/>
            <person name="Cate J.H.D."/>
            <person name="Banfield J.F."/>
        </authorList>
    </citation>
    <scope>NUCLEOTIDE SEQUENCE</scope>
    <source>
        <strain evidence="7">NC_groundwater_1586_Pr3_B-0.1um_66_15</strain>
    </source>
</reference>
<dbReference type="PANTHER" id="PTHR21266">
    <property type="entry name" value="IRON-SULFUR DOMAIN CONTAINING PROTEIN"/>
    <property type="match status" value="1"/>
</dbReference>
<evidence type="ECO:0000256" key="3">
    <source>
        <dbReference type="ARBA" id="ARBA00023002"/>
    </source>
</evidence>
<evidence type="ECO:0000256" key="1">
    <source>
        <dbReference type="ARBA" id="ARBA00022714"/>
    </source>
</evidence>
<evidence type="ECO:0000256" key="4">
    <source>
        <dbReference type="ARBA" id="ARBA00023004"/>
    </source>
</evidence>
<keyword evidence="1" id="KW-0001">2Fe-2S</keyword>
<evidence type="ECO:0000313" key="8">
    <source>
        <dbReference type="Proteomes" id="UP000782610"/>
    </source>
</evidence>
<dbReference type="Proteomes" id="UP000782610">
    <property type="component" value="Unassembled WGS sequence"/>
</dbReference>
<dbReference type="InterPro" id="IPR017941">
    <property type="entry name" value="Rieske_2Fe-2S"/>
</dbReference>
<feature type="domain" description="Rieske" evidence="6">
    <location>
        <begin position="2"/>
        <end position="106"/>
    </location>
</feature>
<evidence type="ECO:0000313" key="7">
    <source>
        <dbReference type="EMBL" id="MBI4921247.1"/>
    </source>
</evidence>
<dbReference type="AlphaFoldDB" id="A0A933NYA6"/>
<dbReference type="EMBL" id="JACRAF010000018">
    <property type="protein sequence ID" value="MBI4921247.1"/>
    <property type="molecule type" value="Genomic_DNA"/>
</dbReference>
<organism evidence="7 8">
    <name type="scientific">Devosia nanyangense</name>
    <dbReference type="NCBI Taxonomy" id="1228055"/>
    <lineage>
        <taxon>Bacteria</taxon>
        <taxon>Pseudomonadati</taxon>
        <taxon>Pseudomonadota</taxon>
        <taxon>Alphaproteobacteria</taxon>
        <taxon>Hyphomicrobiales</taxon>
        <taxon>Devosiaceae</taxon>
        <taxon>Devosia</taxon>
    </lineage>
</organism>
<evidence type="ECO:0000259" key="6">
    <source>
        <dbReference type="PROSITE" id="PS51296"/>
    </source>
</evidence>
<name>A0A933NYA6_9HYPH</name>
<dbReference type="PANTHER" id="PTHR21266:SF60">
    <property type="entry name" value="3-KETOSTEROID-9-ALPHA-MONOOXYGENASE, OXYGENASE COMPONENT"/>
    <property type="match status" value="1"/>
</dbReference>
<dbReference type="InterPro" id="IPR036922">
    <property type="entry name" value="Rieske_2Fe-2S_sf"/>
</dbReference>
<sequence>MWVPIALGRDVPRGATRAVLLEGEELVVWRGEAGTVQVWEDRCPHRGMRLSFGFVRGDALNCLYHGWEYGAGASCRRIPAHPDLTVPPTIRAKAFAATETGGLILVDRDGTGGPPPLMLAGLPVASLAIAADPETLFQLVPATPRPDPQLVEATLDGVRFHLGWHVPGPGRIMLHALVLDPGAESRALIALHKLRSEAEARRAA</sequence>
<keyword evidence="3" id="KW-0560">Oxidoreductase</keyword>
<accession>A0A933NYA6</accession>
<gene>
    <name evidence="7" type="ORF">HY834_05820</name>
</gene>
<comment type="caution">
    <text evidence="7">The sequence shown here is derived from an EMBL/GenBank/DDBJ whole genome shotgun (WGS) entry which is preliminary data.</text>
</comment>
<keyword evidence="5" id="KW-0411">Iron-sulfur</keyword>
<evidence type="ECO:0000256" key="5">
    <source>
        <dbReference type="ARBA" id="ARBA00023014"/>
    </source>
</evidence>
<dbReference type="PROSITE" id="PS51296">
    <property type="entry name" value="RIESKE"/>
    <property type="match status" value="1"/>
</dbReference>
<evidence type="ECO:0000256" key="2">
    <source>
        <dbReference type="ARBA" id="ARBA00022723"/>
    </source>
</evidence>